<dbReference type="STRING" id="189425.PGRAT_17815"/>
<keyword evidence="2" id="KW-0813">Transport</keyword>
<evidence type="ECO:0000256" key="1">
    <source>
        <dbReference type="ARBA" id="ARBA00005417"/>
    </source>
</evidence>
<dbReference type="InterPro" id="IPR017871">
    <property type="entry name" value="ABC_transporter-like_CS"/>
</dbReference>
<evidence type="ECO:0000256" key="4">
    <source>
        <dbReference type="ARBA" id="ARBA00022840"/>
    </source>
</evidence>
<accession>A0A089NJP1</accession>
<organism evidence="6 7">
    <name type="scientific">Paenibacillus graminis</name>
    <dbReference type="NCBI Taxonomy" id="189425"/>
    <lineage>
        <taxon>Bacteria</taxon>
        <taxon>Bacillati</taxon>
        <taxon>Bacillota</taxon>
        <taxon>Bacilli</taxon>
        <taxon>Bacillales</taxon>
        <taxon>Paenibacillaceae</taxon>
        <taxon>Paenibacillus</taxon>
    </lineage>
</organism>
<dbReference type="InterPro" id="IPR050763">
    <property type="entry name" value="ABC_transporter_ATP-binding"/>
</dbReference>
<name>A0A089NJP1_9BACL</name>
<dbReference type="InterPro" id="IPR003593">
    <property type="entry name" value="AAA+_ATPase"/>
</dbReference>
<feature type="domain" description="ABC transporter" evidence="5">
    <location>
        <begin position="2"/>
        <end position="247"/>
    </location>
</feature>
<dbReference type="GO" id="GO:0016887">
    <property type="term" value="F:ATP hydrolysis activity"/>
    <property type="evidence" value="ECO:0007669"/>
    <property type="project" value="InterPro"/>
</dbReference>
<evidence type="ECO:0000313" key="6">
    <source>
        <dbReference type="EMBL" id="AIQ69274.1"/>
    </source>
</evidence>
<dbReference type="OrthoDB" id="9804819at2"/>
<dbReference type="EMBL" id="CP009287">
    <property type="protein sequence ID" value="AIQ69274.1"/>
    <property type="molecule type" value="Genomic_DNA"/>
</dbReference>
<dbReference type="RefSeq" id="WP_025707799.1">
    <property type="nucleotide sequence ID" value="NZ_CP009287.1"/>
</dbReference>
<dbReference type="InterPro" id="IPR027417">
    <property type="entry name" value="P-loop_NTPase"/>
</dbReference>
<gene>
    <name evidence="6" type="ORF">PGRAT_17815</name>
</gene>
<dbReference type="eggNOG" id="COG1131">
    <property type="taxonomic scope" value="Bacteria"/>
</dbReference>
<evidence type="ECO:0000256" key="2">
    <source>
        <dbReference type="ARBA" id="ARBA00022448"/>
    </source>
</evidence>
<dbReference type="PANTHER" id="PTHR42711">
    <property type="entry name" value="ABC TRANSPORTER ATP-BINDING PROTEIN"/>
    <property type="match status" value="1"/>
</dbReference>
<evidence type="ECO:0000259" key="5">
    <source>
        <dbReference type="PROSITE" id="PS50893"/>
    </source>
</evidence>
<keyword evidence="7" id="KW-1185">Reference proteome</keyword>
<dbReference type="Pfam" id="PF00005">
    <property type="entry name" value="ABC_tran"/>
    <property type="match status" value="1"/>
</dbReference>
<dbReference type="KEGG" id="pgm:PGRAT_17815"/>
<dbReference type="GO" id="GO:0005524">
    <property type="term" value="F:ATP binding"/>
    <property type="evidence" value="ECO:0007669"/>
    <property type="project" value="UniProtKB-KW"/>
</dbReference>
<proteinExistence type="inferred from homology"/>
<evidence type="ECO:0000256" key="3">
    <source>
        <dbReference type="ARBA" id="ARBA00022741"/>
    </source>
</evidence>
<comment type="similarity">
    <text evidence="1">Belongs to the ABC transporter superfamily.</text>
</comment>
<dbReference type="Proteomes" id="UP000029500">
    <property type="component" value="Chromosome"/>
</dbReference>
<dbReference type="SUPFAM" id="SSF52540">
    <property type="entry name" value="P-loop containing nucleoside triphosphate hydrolases"/>
    <property type="match status" value="1"/>
</dbReference>
<evidence type="ECO:0000313" key="7">
    <source>
        <dbReference type="Proteomes" id="UP000029500"/>
    </source>
</evidence>
<dbReference type="PROSITE" id="PS00211">
    <property type="entry name" value="ABC_TRANSPORTER_1"/>
    <property type="match status" value="1"/>
</dbReference>
<protein>
    <submittedName>
        <fullName evidence="6">ABC transporter</fullName>
    </submittedName>
</protein>
<sequence>MIQMNEVTKIYETKNRLGLFRAETRTVTAVQSLTMSIGKGEIVGLLGLNGAGKTTTIRMLSTLLDPTSGSIEIDGMPMADNRRSVQQKVNMIAGGERMLYWRLTGRENLHYFGRLYGLNTAKIRSLSDLLLAEVGLTAAADQPVEQYSKGMKQRLQIARGLINDPEYLFLDEPTLGLDAPIARQLRGTVRSLAKEHGKGILLTSHYLQEVEELCDRVYVLNRGRLLLCDKPDAIVRQVAGLQTAHLQVSGWNEALRPLLQEHLDKLGHPAELIGGVKDIDGIAGSQDGDSYRISVRSTSADMLITELLPWTAQYGLRINSFACDKPNLEDAIILLSEGRVS</sequence>
<reference evidence="6 7" key="1">
    <citation type="submission" date="2014-08" db="EMBL/GenBank/DDBJ databases">
        <title>Comparative genomics of the Paenibacillus odorifer group.</title>
        <authorList>
            <person name="den Bakker H.C."/>
            <person name="Tsai Y.-C."/>
            <person name="Martin N."/>
            <person name="Korlach J."/>
            <person name="Wiedmann M."/>
        </authorList>
    </citation>
    <scope>NUCLEOTIDE SEQUENCE [LARGE SCALE GENOMIC DNA]</scope>
    <source>
        <strain evidence="6 7">DSM 15220</strain>
    </source>
</reference>
<dbReference type="PROSITE" id="PS50893">
    <property type="entry name" value="ABC_TRANSPORTER_2"/>
    <property type="match status" value="1"/>
</dbReference>
<keyword evidence="4" id="KW-0067">ATP-binding</keyword>
<dbReference type="Gene3D" id="3.40.50.300">
    <property type="entry name" value="P-loop containing nucleotide triphosphate hydrolases"/>
    <property type="match status" value="1"/>
</dbReference>
<dbReference type="AlphaFoldDB" id="A0A089NJP1"/>
<keyword evidence="3" id="KW-0547">Nucleotide-binding</keyword>
<dbReference type="SMART" id="SM00382">
    <property type="entry name" value="AAA"/>
    <property type="match status" value="1"/>
</dbReference>
<dbReference type="InterPro" id="IPR003439">
    <property type="entry name" value="ABC_transporter-like_ATP-bd"/>
</dbReference>
<dbReference type="PANTHER" id="PTHR42711:SF5">
    <property type="entry name" value="ABC TRANSPORTER ATP-BINDING PROTEIN NATA"/>
    <property type="match status" value="1"/>
</dbReference>
<dbReference type="HOGENOM" id="CLU_000604_1_2_9"/>